<dbReference type="InterPro" id="IPR002068">
    <property type="entry name" value="A-crystallin/Hsp20_dom"/>
</dbReference>
<dbReference type="PATRIC" id="fig|198422.3.peg.315"/>
<evidence type="ECO:0000313" key="5">
    <source>
        <dbReference type="Proteomes" id="UP000037086"/>
    </source>
</evidence>
<protein>
    <submittedName>
        <fullName evidence="4">Hsp20-family chaperone</fullName>
    </submittedName>
</protein>
<dbReference type="InterPro" id="IPR031107">
    <property type="entry name" value="Small_HSP"/>
</dbReference>
<dbReference type="PROSITE" id="PS01031">
    <property type="entry name" value="SHSP"/>
    <property type="match status" value="1"/>
</dbReference>
<dbReference type="InterPro" id="IPR008978">
    <property type="entry name" value="HSP20-like_chaperone"/>
</dbReference>
<gene>
    <name evidence="4" type="ORF">AlmWB_03160</name>
</gene>
<name>A0A0L0MJH1_9MOLU</name>
<dbReference type="PANTHER" id="PTHR11527">
    <property type="entry name" value="HEAT-SHOCK PROTEIN 20 FAMILY MEMBER"/>
    <property type="match status" value="1"/>
</dbReference>
<comment type="caution">
    <text evidence="4">The sequence shown here is derived from an EMBL/GenBank/DDBJ whole genome shotgun (WGS) entry which is preliminary data.</text>
</comment>
<organism evidence="4 5">
    <name type="scientific">Candidatus Phytoplasma phoenicium</name>
    <dbReference type="NCBI Taxonomy" id="198422"/>
    <lineage>
        <taxon>Bacteria</taxon>
        <taxon>Bacillati</taxon>
        <taxon>Mycoplasmatota</taxon>
        <taxon>Mollicutes</taxon>
        <taxon>Acholeplasmatales</taxon>
        <taxon>Acholeplasmataceae</taxon>
        <taxon>Candidatus Phytoplasma</taxon>
        <taxon>16SrIX (Pigeon pea witches'-broom group)</taxon>
    </lineage>
</organism>
<evidence type="ECO:0000259" key="3">
    <source>
        <dbReference type="PROSITE" id="PS01031"/>
    </source>
</evidence>
<sequence>MTFTFFDDNQDLLEHFLKDWRNNSFSNNFQSLMKTDIKEYHDSYVLISEVPGFKKENIKISLDKGILVIEAQPSLTENKEIDDKQENNKEKMPKEKFHYLRQERLTGIIKRSFNLGEQFSIEDIKGNLENGLLTIKVNKKQKELQPKKYLELK</sequence>
<evidence type="ECO:0000313" key="4">
    <source>
        <dbReference type="EMBL" id="KND62493.1"/>
    </source>
</evidence>
<comment type="similarity">
    <text evidence="1 2">Belongs to the small heat shock protein (HSP20) family.</text>
</comment>
<dbReference type="Pfam" id="PF00011">
    <property type="entry name" value="HSP20"/>
    <property type="match status" value="1"/>
</dbReference>
<dbReference type="RefSeq" id="WP_050337425.1">
    <property type="nucleotide sequence ID" value="NZ_JPSQ01000069.1"/>
</dbReference>
<dbReference type="EMBL" id="JPSQ01000069">
    <property type="protein sequence ID" value="KND62493.1"/>
    <property type="molecule type" value="Genomic_DNA"/>
</dbReference>
<evidence type="ECO:0000256" key="1">
    <source>
        <dbReference type="PROSITE-ProRule" id="PRU00285"/>
    </source>
</evidence>
<dbReference type="AlphaFoldDB" id="A0A0L0MJH1"/>
<proteinExistence type="inferred from homology"/>
<dbReference type="OrthoDB" id="9811615at2"/>
<dbReference type="SUPFAM" id="SSF49764">
    <property type="entry name" value="HSP20-like chaperones"/>
    <property type="match status" value="1"/>
</dbReference>
<reference evidence="4 5" key="1">
    <citation type="journal article" date="2015" name="BMC Microbiol.">
        <title>'Candidatus Phytoplasma phoenicium' associated with almond witches'-broom disease: from draft genome to genetic diversity among strain populations.</title>
        <authorList>
            <person name="Quaglino F."/>
            <person name="Kube M."/>
            <person name="Jawhari M."/>
            <person name="Abou-Jawdah Y."/>
            <person name="Siewert C."/>
            <person name="Choueiri E."/>
            <person name="Sobh H."/>
            <person name="Casati P."/>
            <person name="Tedeschi R."/>
            <person name="Molino Lova M."/>
            <person name="Alma A."/>
            <person name="Bianco P.A."/>
        </authorList>
    </citation>
    <scope>NUCLEOTIDE SEQUENCE [LARGE SCALE GENOMIC DNA]</scope>
    <source>
        <strain evidence="4 5">SA213</strain>
    </source>
</reference>
<dbReference type="Gene3D" id="2.60.40.790">
    <property type="match status" value="1"/>
</dbReference>
<dbReference type="Proteomes" id="UP000037086">
    <property type="component" value="Unassembled WGS sequence"/>
</dbReference>
<accession>A0A0L0MJH1</accession>
<keyword evidence="5" id="KW-1185">Reference proteome</keyword>
<feature type="domain" description="SHSP" evidence="3">
    <location>
        <begin position="26"/>
        <end position="153"/>
    </location>
</feature>
<evidence type="ECO:0000256" key="2">
    <source>
        <dbReference type="RuleBase" id="RU003616"/>
    </source>
</evidence>